<gene>
    <name evidence="2" type="ORF">SEA_LANNISTER_65</name>
</gene>
<sequence>MSRMGELVVELIDYESDNLNDEETLDLFAKLIKTGMAWSLQGHYGRTARYLISEGWISEDGEVLDYP</sequence>
<keyword evidence="3" id="KW-1185">Reference proteome</keyword>
<dbReference type="Pfam" id="PF24192">
    <property type="entry name" value="DUF7417"/>
    <property type="match status" value="1"/>
</dbReference>
<evidence type="ECO:0000313" key="2">
    <source>
        <dbReference type="EMBL" id="AKY03747.1"/>
    </source>
</evidence>
<accession>A0A0K1Y9I4</accession>
<feature type="domain" description="DUF7417" evidence="1">
    <location>
        <begin position="1"/>
        <end position="66"/>
    </location>
</feature>
<dbReference type="OrthoDB" id="27045at10239"/>
<dbReference type="Proteomes" id="UP000201933">
    <property type="component" value="Segment"/>
</dbReference>
<evidence type="ECO:0000259" key="1">
    <source>
        <dbReference type="Pfam" id="PF24192"/>
    </source>
</evidence>
<dbReference type="KEGG" id="vg:26628175"/>
<evidence type="ECO:0000313" key="3">
    <source>
        <dbReference type="Proteomes" id="UP000201933"/>
    </source>
</evidence>
<organism evidence="2 3">
    <name type="scientific">Streptomyces phage Lannister</name>
    <dbReference type="NCBI Taxonomy" id="1674927"/>
    <lineage>
        <taxon>Viruses</taxon>
        <taxon>Duplodnaviria</taxon>
        <taxon>Heunggongvirae</taxon>
        <taxon>Uroviricota</taxon>
        <taxon>Caudoviricetes</taxon>
        <taxon>Arquatrovirinae</taxon>
        <taxon>Likavirus</taxon>
        <taxon>Likavirus lannister</taxon>
    </lineage>
</organism>
<dbReference type="InterPro" id="IPR055840">
    <property type="entry name" value="DUF7417"/>
</dbReference>
<protein>
    <recommendedName>
        <fullName evidence="1">DUF7417 domain-containing protein</fullName>
    </recommendedName>
</protein>
<proteinExistence type="predicted"/>
<dbReference type="RefSeq" id="YP_009201005.1">
    <property type="nucleotide sequence ID" value="NC_028827.1"/>
</dbReference>
<name>A0A0K1Y9I4_9CAUD</name>
<reference evidence="2 3" key="1">
    <citation type="submission" date="2015-06" db="EMBL/GenBank/DDBJ databases">
        <authorList>
            <person name="Johnson F."/>
            <person name="Tran D."/>
            <person name="Clark G.T."/>
            <person name="Lara A."/>
            <person name="Mehany M."/>
            <person name="Saenz O."/>
            <person name="Layton S.R."/>
            <person name="Bhuiyan S."/>
            <person name="Donegan-Quick R."/>
            <person name="Benjamin R.C."/>
            <person name="Hughes L.E."/>
            <person name="Bradley K.W."/>
            <person name="Asai D.J."/>
            <person name="Bowman C.A."/>
            <person name="Russell D.A."/>
            <person name="Pope W.H."/>
            <person name="Jacobs-Sera D."/>
            <person name="Hendrix R.W."/>
            <person name="Hatfull G.F."/>
        </authorList>
    </citation>
    <scope>NUCLEOTIDE SEQUENCE [LARGE SCALE GENOMIC DNA]</scope>
</reference>
<dbReference type="GeneID" id="26628175"/>
<dbReference type="EMBL" id="KT184391">
    <property type="protein sequence ID" value="AKY03747.1"/>
    <property type="molecule type" value="Genomic_DNA"/>
</dbReference>